<proteinExistence type="predicted"/>
<dbReference type="AlphaFoldDB" id="A0A3M7MGF8"/>
<sequence>MSDNTIVKSVAGTCITFSFILAGNAITQSYMTVPALLVSFPPRLLPIPHRPRPPPRPTMASLLDRRQPILPAHLHPRFPRLRLRKLRRVPRRRTGPQ</sequence>
<dbReference type="Proteomes" id="UP000265663">
    <property type="component" value="Unassembled WGS sequence"/>
</dbReference>
<reference evidence="1 2" key="1">
    <citation type="journal article" date="2014" name="PLoS ONE">
        <title>De novo Genome Assembly of the Fungal Plant Pathogen Pyrenophora semeniperda.</title>
        <authorList>
            <person name="Soliai M.M."/>
            <person name="Meyer S.E."/>
            <person name="Udall J.A."/>
            <person name="Elzinga D.E."/>
            <person name="Hermansen R.A."/>
            <person name="Bodily P.M."/>
            <person name="Hart A.A."/>
            <person name="Coleman C.E."/>
        </authorList>
    </citation>
    <scope>NUCLEOTIDE SEQUENCE [LARGE SCALE GENOMIC DNA]</scope>
    <source>
        <strain evidence="1 2">CCB06</strain>
        <tissue evidence="1">Mycelium</tissue>
    </source>
</reference>
<organism evidence="1 2">
    <name type="scientific">Pyrenophora seminiperda CCB06</name>
    <dbReference type="NCBI Taxonomy" id="1302712"/>
    <lineage>
        <taxon>Eukaryota</taxon>
        <taxon>Fungi</taxon>
        <taxon>Dikarya</taxon>
        <taxon>Ascomycota</taxon>
        <taxon>Pezizomycotina</taxon>
        <taxon>Dothideomycetes</taxon>
        <taxon>Pleosporomycetidae</taxon>
        <taxon>Pleosporales</taxon>
        <taxon>Pleosporineae</taxon>
        <taxon>Pleosporaceae</taxon>
        <taxon>Pyrenophora</taxon>
    </lineage>
</organism>
<name>A0A3M7MGF8_9PLEO</name>
<dbReference type="EMBL" id="KE747840">
    <property type="protein sequence ID" value="RMZ73538.1"/>
    <property type="molecule type" value="Genomic_DNA"/>
</dbReference>
<protein>
    <submittedName>
        <fullName evidence="1">Uncharacterized protein</fullName>
    </submittedName>
</protein>
<evidence type="ECO:0000313" key="2">
    <source>
        <dbReference type="Proteomes" id="UP000265663"/>
    </source>
</evidence>
<evidence type="ECO:0000313" key="1">
    <source>
        <dbReference type="EMBL" id="RMZ73538.1"/>
    </source>
</evidence>
<keyword evidence="2" id="KW-1185">Reference proteome</keyword>
<gene>
    <name evidence="1" type="ORF">GMOD_00008061</name>
</gene>
<dbReference type="OrthoDB" id="3750842at2759"/>
<accession>A0A3M7MGF8</accession>